<accession>A0A8T0TFZ9</accession>
<name>A0A8T0TFZ9_PANVG</name>
<feature type="region of interest" description="Disordered" evidence="3">
    <location>
        <begin position="205"/>
        <end position="255"/>
    </location>
</feature>
<dbReference type="Pfam" id="PF14523">
    <property type="entry name" value="Syntaxin_2"/>
    <property type="match status" value="1"/>
</dbReference>
<comment type="caution">
    <text evidence="6">The sequence shown here is derived from an EMBL/GenBank/DDBJ whole genome shotgun (WGS) entry which is preliminary data.</text>
</comment>
<evidence type="ECO:0000313" key="7">
    <source>
        <dbReference type="Proteomes" id="UP000823388"/>
    </source>
</evidence>
<evidence type="ECO:0000256" key="1">
    <source>
        <dbReference type="ARBA" id="ARBA00009063"/>
    </source>
</evidence>
<keyword evidence="4" id="KW-0472">Membrane</keyword>
<dbReference type="GO" id="GO:0012505">
    <property type="term" value="C:endomembrane system"/>
    <property type="evidence" value="ECO:0007669"/>
    <property type="project" value="TreeGrafter"/>
</dbReference>
<dbReference type="InterPro" id="IPR006012">
    <property type="entry name" value="Syntaxin/epimorphin_CS"/>
</dbReference>
<feature type="compositionally biased region" description="Low complexity" evidence="3">
    <location>
        <begin position="226"/>
        <end position="239"/>
    </location>
</feature>
<dbReference type="InterPro" id="IPR006011">
    <property type="entry name" value="Syntaxin_N"/>
</dbReference>
<feature type="domain" description="T-SNARE coiled-coil homology" evidence="5">
    <location>
        <begin position="274"/>
        <end position="336"/>
    </location>
</feature>
<dbReference type="PROSITE" id="PS00914">
    <property type="entry name" value="SYNTAXIN"/>
    <property type="match status" value="1"/>
</dbReference>
<evidence type="ECO:0000313" key="6">
    <source>
        <dbReference type="EMBL" id="KAG2610742.1"/>
    </source>
</evidence>
<dbReference type="PANTHER" id="PTHR19957:SF398">
    <property type="entry name" value="SYNTAXIN-23"/>
    <property type="match status" value="1"/>
</dbReference>
<dbReference type="GO" id="GO:0000149">
    <property type="term" value="F:SNARE binding"/>
    <property type="evidence" value="ECO:0007669"/>
    <property type="project" value="TreeGrafter"/>
</dbReference>
<dbReference type="InterPro" id="IPR045242">
    <property type="entry name" value="Syntaxin"/>
</dbReference>
<dbReference type="OrthoDB" id="364348at2759"/>
<dbReference type="GO" id="GO:0048278">
    <property type="term" value="P:vesicle docking"/>
    <property type="evidence" value="ECO:0007669"/>
    <property type="project" value="TreeGrafter"/>
</dbReference>
<protein>
    <recommendedName>
        <fullName evidence="5">t-SNARE coiled-coil homology domain-containing protein</fullName>
    </recommendedName>
</protein>
<keyword evidence="2" id="KW-0813">Transport</keyword>
<dbReference type="SMART" id="SM00397">
    <property type="entry name" value="t_SNARE"/>
    <property type="match status" value="1"/>
</dbReference>
<keyword evidence="7" id="KW-1185">Reference proteome</keyword>
<dbReference type="InterPro" id="IPR010989">
    <property type="entry name" value="SNARE"/>
</dbReference>
<reference evidence="6" key="1">
    <citation type="submission" date="2020-05" db="EMBL/GenBank/DDBJ databases">
        <title>WGS assembly of Panicum virgatum.</title>
        <authorList>
            <person name="Lovell J.T."/>
            <person name="Jenkins J."/>
            <person name="Shu S."/>
            <person name="Juenger T.E."/>
            <person name="Schmutz J."/>
        </authorList>
    </citation>
    <scope>NUCLEOTIDE SEQUENCE</scope>
    <source>
        <strain evidence="6">AP13</strain>
    </source>
</reference>
<dbReference type="GO" id="GO:0031201">
    <property type="term" value="C:SNARE complex"/>
    <property type="evidence" value="ECO:0007669"/>
    <property type="project" value="TreeGrafter"/>
</dbReference>
<dbReference type="SUPFAM" id="SSF47661">
    <property type="entry name" value="t-snare proteins"/>
    <property type="match status" value="1"/>
</dbReference>
<evidence type="ECO:0000256" key="3">
    <source>
        <dbReference type="SAM" id="MobiDB-lite"/>
    </source>
</evidence>
<proteinExistence type="inferred from homology"/>
<dbReference type="GO" id="GO:0006906">
    <property type="term" value="P:vesicle fusion"/>
    <property type="evidence" value="ECO:0007669"/>
    <property type="project" value="TreeGrafter"/>
</dbReference>
<dbReference type="InterPro" id="IPR000727">
    <property type="entry name" value="T_SNARE_dom"/>
</dbReference>
<feature type="transmembrane region" description="Helical" evidence="4">
    <location>
        <begin position="344"/>
        <end position="366"/>
    </location>
</feature>
<sequence>MVTLASNGDHLRLELKALPESVSDVGSAELSDSLRLRRRRAVLKYSSTPRPRSPAELLKDEKSRRTPALSLATPPSSINHRPPRRAAPMSFQDVFHDLEAAGLPPRPPPPPPRAVVAHCVFQINTKVAALRRLADELACGGGGDVRERIRRARAEATRLARSTARRLADPAAAAAVGPRLAMDFQAALGEFQWVQGRIIEADRQETAAAARRARAPPMFRPPSPPSYGSSQSNNAAAGADQPRGTQMQQQQQRLVESRRTHELALLDNEITFNEALVEEREREICKIQQEISEINEIFRDLAKLVHDQQGAIDVVESNIETAAMETSKGEGQLTRAARTQESNWPMKCLLATVLGLLMLIFALVFIA</sequence>
<comment type="similarity">
    <text evidence="1">Belongs to the syntaxin family.</text>
</comment>
<dbReference type="Gene3D" id="1.20.58.70">
    <property type="match status" value="1"/>
</dbReference>
<keyword evidence="4" id="KW-1133">Transmembrane helix</keyword>
<dbReference type="Proteomes" id="UP000823388">
    <property type="component" value="Chromosome 4K"/>
</dbReference>
<organism evidence="6 7">
    <name type="scientific">Panicum virgatum</name>
    <name type="common">Blackwell switchgrass</name>
    <dbReference type="NCBI Taxonomy" id="38727"/>
    <lineage>
        <taxon>Eukaryota</taxon>
        <taxon>Viridiplantae</taxon>
        <taxon>Streptophyta</taxon>
        <taxon>Embryophyta</taxon>
        <taxon>Tracheophyta</taxon>
        <taxon>Spermatophyta</taxon>
        <taxon>Magnoliopsida</taxon>
        <taxon>Liliopsida</taxon>
        <taxon>Poales</taxon>
        <taxon>Poaceae</taxon>
        <taxon>PACMAD clade</taxon>
        <taxon>Panicoideae</taxon>
        <taxon>Panicodae</taxon>
        <taxon>Paniceae</taxon>
        <taxon>Panicinae</taxon>
        <taxon>Panicum</taxon>
        <taxon>Panicum sect. Hiantes</taxon>
    </lineage>
</organism>
<dbReference type="EMBL" id="CM029043">
    <property type="protein sequence ID" value="KAG2610742.1"/>
    <property type="molecule type" value="Genomic_DNA"/>
</dbReference>
<feature type="region of interest" description="Disordered" evidence="3">
    <location>
        <begin position="45"/>
        <end position="85"/>
    </location>
</feature>
<dbReference type="GO" id="GO:0006886">
    <property type="term" value="P:intracellular protein transport"/>
    <property type="evidence" value="ECO:0007669"/>
    <property type="project" value="InterPro"/>
</dbReference>
<evidence type="ECO:0000259" key="5">
    <source>
        <dbReference type="PROSITE" id="PS50192"/>
    </source>
</evidence>
<dbReference type="Gene3D" id="1.20.5.110">
    <property type="match status" value="1"/>
</dbReference>
<evidence type="ECO:0000256" key="2">
    <source>
        <dbReference type="ARBA" id="ARBA00022927"/>
    </source>
</evidence>
<evidence type="ECO:0000256" key="4">
    <source>
        <dbReference type="SAM" id="Phobius"/>
    </source>
</evidence>
<dbReference type="PANTHER" id="PTHR19957">
    <property type="entry name" value="SYNTAXIN"/>
    <property type="match status" value="1"/>
</dbReference>
<dbReference type="AlphaFoldDB" id="A0A8T0TFZ9"/>
<keyword evidence="4" id="KW-0812">Transmembrane</keyword>
<gene>
    <name evidence="6" type="ORF">PVAP13_4KG217203</name>
</gene>
<dbReference type="GO" id="GO:0005484">
    <property type="term" value="F:SNAP receptor activity"/>
    <property type="evidence" value="ECO:0007669"/>
    <property type="project" value="InterPro"/>
</dbReference>
<dbReference type="CDD" id="cd15840">
    <property type="entry name" value="SNARE_Qa"/>
    <property type="match status" value="1"/>
</dbReference>
<keyword evidence="2" id="KW-0653">Protein transport</keyword>
<dbReference type="PROSITE" id="PS50192">
    <property type="entry name" value="T_SNARE"/>
    <property type="match status" value="1"/>
</dbReference>